<dbReference type="InterPro" id="IPR051681">
    <property type="entry name" value="Ser/Thr_Kinases-Pseudokinases"/>
</dbReference>
<dbReference type="SUPFAM" id="SSF56112">
    <property type="entry name" value="Protein kinase-like (PK-like)"/>
    <property type="match status" value="1"/>
</dbReference>
<dbReference type="Pfam" id="PF07714">
    <property type="entry name" value="PK_Tyr_Ser-Thr"/>
    <property type="match status" value="1"/>
</dbReference>
<feature type="domain" description="Protein kinase" evidence="1">
    <location>
        <begin position="1"/>
        <end position="187"/>
    </location>
</feature>
<name>A0A4S4MUE2_9APHY</name>
<gene>
    <name evidence="2" type="ORF">EUX98_g5010</name>
</gene>
<comment type="caution">
    <text evidence="2">The sequence shown here is derived from an EMBL/GenBank/DDBJ whole genome shotgun (WGS) entry which is preliminary data.</text>
</comment>
<proteinExistence type="predicted"/>
<dbReference type="Gene3D" id="1.10.510.10">
    <property type="entry name" value="Transferase(Phosphotransferase) domain 1"/>
    <property type="match status" value="1"/>
</dbReference>
<dbReference type="PROSITE" id="PS50011">
    <property type="entry name" value="PROTEIN_KINASE_DOM"/>
    <property type="match status" value="1"/>
</dbReference>
<dbReference type="PANTHER" id="PTHR44329">
    <property type="entry name" value="SERINE/THREONINE-PROTEIN KINASE TNNI3K-RELATED"/>
    <property type="match status" value="1"/>
</dbReference>
<dbReference type="InterPro" id="IPR000719">
    <property type="entry name" value="Prot_kinase_dom"/>
</dbReference>
<evidence type="ECO:0000313" key="2">
    <source>
        <dbReference type="EMBL" id="THH29177.1"/>
    </source>
</evidence>
<dbReference type="OrthoDB" id="2804215at2759"/>
<accession>A0A4S4MUE2</accession>
<evidence type="ECO:0000313" key="3">
    <source>
        <dbReference type="Proteomes" id="UP000308730"/>
    </source>
</evidence>
<evidence type="ECO:0000259" key="1">
    <source>
        <dbReference type="PROSITE" id="PS50011"/>
    </source>
</evidence>
<dbReference type="EMBL" id="SGPM01000136">
    <property type="protein sequence ID" value="THH29177.1"/>
    <property type="molecule type" value="Genomic_DNA"/>
</dbReference>
<dbReference type="InterPro" id="IPR001245">
    <property type="entry name" value="Ser-Thr/Tyr_kinase_cat_dom"/>
</dbReference>
<dbReference type="GO" id="GO:0005524">
    <property type="term" value="F:ATP binding"/>
    <property type="evidence" value="ECO:0007669"/>
    <property type="project" value="InterPro"/>
</dbReference>
<dbReference type="InterPro" id="IPR011009">
    <property type="entry name" value="Kinase-like_dom_sf"/>
</dbReference>
<keyword evidence="3" id="KW-1185">Reference proteome</keyword>
<sequence>MPNGSVRGYIDAARAAKRYPDSATLLKWTIEVAKAMEYLHANGVVHGDLHGGNVLLDEHLSAVVSDFGFALIASGTPGNYSSLHGGGDGRYSAPELLGATGPEDACIRPTALTDVYAYAVTLFEIHMGEPVFALQYHWGAVMSMMKGQRPELPAQIPSNVKRVIRKGWAHDARERWTMARIVDELSINMTRT</sequence>
<protein>
    <recommendedName>
        <fullName evidence="1">Protein kinase domain-containing protein</fullName>
    </recommendedName>
</protein>
<dbReference type="Proteomes" id="UP000308730">
    <property type="component" value="Unassembled WGS sequence"/>
</dbReference>
<organism evidence="2 3">
    <name type="scientific">Antrodiella citrinella</name>
    <dbReference type="NCBI Taxonomy" id="2447956"/>
    <lineage>
        <taxon>Eukaryota</taxon>
        <taxon>Fungi</taxon>
        <taxon>Dikarya</taxon>
        <taxon>Basidiomycota</taxon>
        <taxon>Agaricomycotina</taxon>
        <taxon>Agaricomycetes</taxon>
        <taxon>Polyporales</taxon>
        <taxon>Steccherinaceae</taxon>
        <taxon>Antrodiella</taxon>
    </lineage>
</organism>
<dbReference type="GO" id="GO:0004674">
    <property type="term" value="F:protein serine/threonine kinase activity"/>
    <property type="evidence" value="ECO:0007669"/>
    <property type="project" value="TreeGrafter"/>
</dbReference>
<reference evidence="2 3" key="1">
    <citation type="submission" date="2019-02" db="EMBL/GenBank/DDBJ databases">
        <title>Genome sequencing of the rare red list fungi Antrodiella citrinella (Flaviporus citrinellus).</title>
        <authorList>
            <person name="Buettner E."/>
            <person name="Kellner H."/>
        </authorList>
    </citation>
    <scope>NUCLEOTIDE SEQUENCE [LARGE SCALE GENOMIC DNA]</scope>
    <source>
        <strain evidence="2 3">DSM 108506</strain>
    </source>
</reference>
<dbReference type="AlphaFoldDB" id="A0A4S4MUE2"/>